<dbReference type="EMBL" id="JTDY01003733">
    <property type="protein sequence ID" value="KOB69077.1"/>
    <property type="molecule type" value="Genomic_DNA"/>
</dbReference>
<dbReference type="InterPro" id="IPR049898">
    <property type="entry name" value="MARR_BRCT_CHROMO"/>
</dbReference>
<proteinExistence type="predicted"/>
<organism evidence="2 3">
    <name type="scientific">Operophtera brumata</name>
    <name type="common">Winter moth</name>
    <name type="synonym">Phalaena brumata</name>
    <dbReference type="NCBI Taxonomy" id="104452"/>
    <lineage>
        <taxon>Eukaryota</taxon>
        <taxon>Metazoa</taxon>
        <taxon>Ecdysozoa</taxon>
        <taxon>Arthropoda</taxon>
        <taxon>Hexapoda</taxon>
        <taxon>Insecta</taxon>
        <taxon>Pterygota</taxon>
        <taxon>Neoptera</taxon>
        <taxon>Endopterygota</taxon>
        <taxon>Lepidoptera</taxon>
        <taxon>Glossata</taxon>
        <taxon>Ditrysia</taxon>
        <taxon>Geometroidea</taxon>
        <taxon>Geometridae</taxon>
        <taxon>Larentiinae</taxon>
        <taxon>Operophtera</taxon>
    </lineage>
</organism>
<sequence>MAAIGPKKDGGPNAEFFQAPESLTQFDQIRVWLQKNCKKHVQTDPPTKEGLALLVTQLIQYQENKLGKNAADPPFLRLPVSTFL</sequence>
<gene>
    <name evidence="2" type="ORF">OBRU01_17412</name>
</gene>
<evidence type="ECO:0000313" key="2">
    <source>
        <dbReference type="EMBL" id="KOB69077.1"/>
    </source>
</evidence>
<dbReference type="Proteomes" id="UP000037510">
    <property type="component" value="Unassembled WGS sequence"/>
</dbReference>
<keyword evidence="3" id="KW-1185">Reference proteome</keyword>
<accession>A0A0L7L0R7</accession>
<dbReference type="STRING" id="104452.A0A0L7L0R7"/>
<feature type="domain" description="Chromo" evidence="1">
    <location>
        <begin position="2"/>
        <end position="84"/>
    </location>
</feature>
<dbReference type="Pfam" id="PF16496">
    <property type="entry name" value="SWIRM-assoc_2"/>
    <property type="match status" value="1"/>
</dbReference>
<dbReference type="InterPro" id="IPR032450">
    <property type="entry name" value="SMARCC_N"/>
</dbReference>
<dbReference type="PROSITE" id="PS52032">
    <property type="entry name" value="MARR_BRCT_CHROMO"/>
    <property type="match status" value="1"/>
</dbReference>
<protein>
    <submittedName>
        <fullName evidence="2">Putative chromatin remodeling factor subunit</fullName>
    </submittedName>
</protein>
<dbReference type="AlphaFoldDB" id="A0A0L7L0R7"/>
<reference evidence="2 3" key="1">
    <citation type="journal article" date="2015" name="Genome Biol. Evol.">
        <title>The genome of winter moth (Operophtera brumata) provides a genomic perspective on sexual dimorphism and phenology.</title>
        <authorList>
            <person name="Derks M.F."/>
            <person name="Smit S."/>
            <person name="Salis L."/>
            <person name="Schijlen E."/>
            <person name="Bossers A."/>
            <person name="Mateman C."/>
            <person name="Pijl A.S."/>
            <person name="de Ridder D."/>
            <person name="Groenen M.A."/>
            <person name="Visser M.E."/>
            <person name="Megens H.J."/>
        </authorList>
    </citation>
    <scope>NUCLEOTIDE SEQUENCE [LARGE SCALE GENOMIC DNA]</scope>
    <source>
        <strain evidence="2">WM2013NL</strain>
        <tissue evidence="2">Head and thorax</tissue>
    </source>
</reference>
<name>A0A0L7L0R7_OPEBR</name>
<comment type="caution">
    <text evidence="2">The sequence shown here is derived from an EMBL/GenBank/DDBJ whole genome shotgun (WGS) entry which is preliminary data.</text>
</comment>
<evidence type="ECO:0000313" key="3">
    <source>
        <dbReference type="Proteomes" id="UP000037510"/>
    </source>
</evidence>
<evidence type="ECO:0000259" key="1">
    <source>
        <dbReference type="PROSITE" id="PS52032"/>
    </source>
</evidence>